<gene>
    <name evidence="1" type="ORF">EJB05_34143</name>
</gene>
<dbReference type="PANTHER" id="PTHR33186">
    <property type="entry name" value="OS10G0136150 PROTEIN-RELATED"/>
    <property type="match status" value="1"/>
</dbReference>
<dbReference type="Gramene" id="TVU18074">
    <property type="protein sequence ID" value="TVU18074"/>
    <property type="gene ID" value="EJB05_34143"/>
</dbReference>
<evidence type="ECO:0000313" key="1">
    <source>
        <dbReference type="EMBL" id="TVU18074.1"/>
    </source>
</evidence>
<organism evidence="1 2">
    <name type="scientific">Eragrostis curvula</name>
    <name type="common">weeping love grass</name>
    <dbReference type="NCBI Taxonomy" id="38414"/>
    <lineage>
        <taxon>Eukaryota</taxon>
        <taxon>Viridiplantae</taxon>
        <taxon>Streptophyta</taxon>
        <taxon>Embryophyta</taxon>
        <taxon>Tracheophyta</taxon>
        <taxon>Spermatophyta</taxon>
        <taxon>Magnoliopsida</taxon>
        <taxon>Liliopsida</taxon>
        <taxon>Poales</taxon>
        <taxon>Poaceae</taxon>
        <taxon>PACMAD clade</taxon>
        <taxon>Chloridoideae</taxon>
        <taxon>Eragrostideae</taxon>
        <taxon>Eragrostidinae</taxon>
        <taxon>Eragrostis</taxon>
    </lineage>
</organism>
<dbReference type="OrthoDB" id="690324at2759"/>
<feature type="non-terminal residue" evidence="1">
    <location>
        <position position="1"/>
    </location>
</feature>
<protein>
    <recommendedName>
        <fullName evidence="3">F-box associated domain-containing protein</fullName>
    </recommendedName>
</protein>
<evidence type="ECO:0000313" key="2">
    <source>
        <dbReference type="Proteomes" id="UP000324897"/>
    </source>
</evidence>
<comment type="caution">
    <text evidence="1">The sequence shown here is derived from an EMBL/GenBank/DDBJ whole genome shotgun (WGS) entry which is preliminary data.</text>
</comment>
<dbReference type="Proteomes" id="UP000324897">
    <property type="component" value="Chromosome 7"/>
</dbReference>
<keyword evidence="2" id="KW-1185">Reference proteome</keyword>
<dbReference type="AlphaFoldDB" id="A0A5J9U3A5"/>
<dbReference type="EMBL" id="RWGY01000029">
    <property type="protein sequence ID" value="TVU18074.1"/>
    <property type="molecule type" value="Genomic_DNA"/>
</dbReference>
<proteinExistence type="predicted"/>
<reference evidence="1 2" key="1">
    <citation type="journal article" date="2019" name="Sci. Rep.">
        <title>A high-quality genome of Eragrostis curvula grass provides insights into Poaceae evolution and supports new strategies to enhance forage quality.</title>
        <authorList>
            <person name="Carballo J."/>
            <person name="Santos B.A.C.M."/>
            <person name="Zappacosta D."/>
            <person name="Garbus I."/>
            <person name="Selva J.P."/>
            <person name="Gallo C.A."/>
            <person name="Diaz A."/>
            <person name="Albertini E."/>
            <person name="Caccamo M."/>
            <person name="Echenique V."/>
        </authorList>
    </citation>
    <scope>NUCLEOTIDE SEQUENCE [LARGE SCALE GENOMIC DNA]</scope>
    <source>
        <strain evidence="2">cv. Victoria</strain>
        <tissue evidence="1">Leaf</tissue>
    </source>
</reference>
<name>A0A5J9U3A5_9POAL</name>
<sequence>MLDCRHGRALLYVNSCKGYLLWDPRTGEERRIRNAHISQDKFSTAAVMCAAGASCGHQDCHGGPFRIILVSTDDEWPVTYACVYSSESGEWSVPITLHFDYHVDELPPVLAGGGMYFMCEYGHVILRYELHGEGTLSWFEAPEHDTLHEFEDTALIPAGDCGLKYAALATYSLHLWSMETMGADGFAGWTPLRVFELGALLPTPVRRNSITLIGTGPGPDESDIIFVGTDVGIFSIGLKPRWIKKVYEGPRPDYYVIFPYSGFLTPEHFTLDRTEKVYPL</sequence>
<accession>A0A5J9U3A5</accession>
<dbReference type="PANTHER" id="PTHR33186:SF15">
    <property type="entry name" value="OS06G0249850 PROTEIN"/>
    <property type="match status" value="1"/>
</dbReference>
<evidence type="ECO:0008006" key="3">
    <source>
        <dbReference type="Google" id="ProtNLM"/>
    </source>
</evidence>